<sequence>MVNAQCTVVSCQQDGCLMLLDECVVWSMLNAQWCPVNKMGASCCLMNVRHSYGAHDQAYARLRLNIVEPIPVQITGRNILAGNTFFAKNQHLQENVGSPEFLEAPKFYEKLEGGGAPIKVPSPFLGKESGNSGPRECPTELENCQKGLPRTT</sequence>
<reference evidence="2" key="1">
    <citation type="journal article" date="2023" name="G3 (Bethesda)">
        <title>A reference genome for the long-term kleptoplast-retaining sea slug Elysia crispata morphotype clarki.</title>
        <authorList>
            <person name="Eastman K.E."/>
            <person name="Pendleton A.L."/>
            <person name="Shaikh M.A."/>
            <person name="Suttiyut T."/>
            <person name="Ogas R."/>
            <person name="Tomko P."/>
            <person name="Gavelis G."/>
            <person name="Widhalm J.R."/>
            <person name="Wisecaver J.H."/>
        </authorList>
    </citation>
    <scope>NUCLEOTIDE SEQUENCE</scope>
    <source>
        <strain evidence="2">ECLA1</strain>
    </source>
</reference>
<accession>A0AAE1AFT4</accession>
<comment type="caution">
    <text evidence="2">The sequence shown here is derived from an EMBL/GenBank/DDBJ whole genome shotgun (WGS) entry which is preliminary data.</text>
</comment>
<evidence type="ECO:0000313" key="2">
    <source>
        <dbReference type="EMBL" id="KAK3787014.1"/>
    </source>
</evidence>
<protein>
    <submittedName>
        <fullName evidence="2">Uncharacterized protein</fullName>
    </submittedName>
</protein>
<dbReference type="AlphaFoldDB" id="A0AAE1AFT4"/>
<keyword evidence="3" id="KW-1185">Reference proteome</keyword>
<feature type="region of interest" description="Disordered" evidence="1">
    <location>
        <begin position="121"/>
        <end position="152"/>
    </location>
</feature>
<proteinExistence type="predicted"/>
<evidence type="ECO:0000256" key="1">
    <source>
        <dbReference type="SAM" id="MobiDB-lite"/>
    </source>
</evidence>
<dbReference type="Proteomes" id="UP001283361">
    <property type="component" value="Unassembled WGS sequence"/>
</dbReference>
<gene>
    <name evidence="2" type="ORF">RRG08_037293</name>
</gene>
<name>A0AAE1AFT4_9GAST</name>
<dbReference type="EMBL" id="JAWDGP010001912">
    <property type="protein sequence ID" value="KAK3787014.1"/>
    <property type="molecule type" value="Genomic_DNA"/>
</dbReference>
<organism evidence="2 3">
    <name type="scientific">Elysia crispata</name>
    <name type="common">lettuce slug</name>
    <dbReference type="NCBI Taxonomy" id="231223"/>
    <lineage>
        <taxon>Eukaryota</taxon>
        <taxon>Metazoa</taxon>
        <taxon>Spiralia</taxon>
        <taxon>Lophotrochozoa</taxon>
        <taxon>Mollusca</taxon>
        <taxon>Gastropoda</taxon>
        <taxon>Heterobranchia</taxon>
        <taxon>Euthyneura</taxon>
        <taxon>Panpulmonata</taxon>
        <taxon>Sacoglossa</taxon>
        <taxon>Placobranchoidea</taxon>
        <taxon>Plakobranchidae</taxon>
        <taxon>Elysia</taxon>
    </lineage>
</organism>
<evidence type="ECO:0000313" key="3">
    <source>
        <dbReference type="Proteomes" id="UP001283361"/>
    </source>
</evidence>